<organism evidence="3 4">
    <name type="scientific">Candidatus Ozemobacter sibiricus</name>
    <dbReference type="NCBI Taxonomy" id="2268124"/>
    <lineage>
        <taxon>Bacteria</taxon>
        <taxon>Candidatus Ozemobacteria</taxon>
        <taxon>Candidatus Ozemobacterales</taxon>
        <taxon>Candidatus Ozemobacteraceae</taxon>
        <taxon>Candidatus Ozemobacter</taxon>
    </lineage>
</organism>
<evidence type="ECO:0000313" key="3">
    <source>
        <dbReference type="EMBL" id="RCK81015.1"/>
    </source>
</evidence>
<evidence type="ECO:0008006" key="5">
    <source>
        <dbReference type="Google" id="ProtNLM"/>
    </source>
</evidence>
<evidence type="ECO:0000256" key="2">
    <source>
        <dbReference type="SAM" id="Phobius"/>
    </source>
</evidence>
<evidence type="ECO:0000256" key="1">
    <source>
        <dbReference type="SAM" id="MobiDB-lite"/>
    </source>
</evidence>
<keyword evidence="2" id="KW-1133">Transmembrane helix</keyword>
<evidence type="ECO:0000313" key="4">
    <source>
        <dbReference type="Proteomes" id="UP000252355"/>
    </source>
</evidence>
<feature type="transmembrane region" description="Helical" evidence="2">
    <location>
        <begin position="135"/>
        <end position="153"/>
    </location>
</feature>
<name>A0A367ZS97_9BACT</name>
<dbReference type="Proteomes" id="UP000252355">
    <property type="component" value="Unassembled WGS sequence"/>
</dbReference>
<feature type="transmembrane region" description="Helical" evidence="2">
    <location>
        <begin position="95"/>
        <end position="115"/>
    </location>
</feature>
<gene>
    <name evidence="3" type="ORF">OZSIB_2392</name>
</gene>
<feature type="transmembrane region" description="Helical" evidence="2">
    <location>
        <begin position="57"/>
        <end position="75"/>
    </location>
</feature>
<feature type="transmembrane region" description="Helical" evidence="2">
    <location>
        <begin position="32"/>
        <end position="50"/>
    </location>
</feature>
<proteinExistence type="predicted"/>
<keyword evidence="2" id="KW-0812">Transmembrane</keyword>
<sequence length="198" mass="19831">MYESIKASADGWGDGGSPPPAAPPPAAHLRPLALAGMGLALALAVQALGLPNPVTGVAVNALFIVLCGLAGPRAAGAVGLLTPLGAMITGHLPPLLLPLAPFIAAGNVCYVLGYAWSATWGAPWRWVVGPGMKSAIIGAGGWMLLHLVAWAAALRGALLAIVTLQLATAGGGVLLGEFLLARLAARGRSSVSCDVARR</sequence>
<feature type="region of interest" description="Disordered" evidence="1">
    <location>
        <begin position="1"/>
        <end position="23"/>
    </location>
</feature>
<dbReference type="AlphaFoldDB" id="A0A367ZS97"/>
<comment type="caution">
    <text evidence="3">The sequence shown here is derived from an EMBL/GenBank/DDBJ whole genome shotgun (WGS) entry which is preliminary data.</text>
</comment>
<feature type="transmembrane region" description="Helical" evidence="2">
    <location>
        <begin position="159"/>
        <end position="180"/>
    </location>
</feature>
<accession>A0A367ZS97</accession>
<dbReference type="EMBL" id="QOQW01000003">
    <property type="protein sequence ID" value="RCK81015.1"/>
    <property type="molecule type" value="Genomic_DNA"/>
</dbReference>
<reference evidence="3 4" key="1">
    <citation type="submission" date="2018-05" db="EMBL/GenBank/DDBJ databases">
        <title>A metagenomic window into the 2 km-deep terrestrial subsurface aquifer revealed taxonomically and functionally diverse microbial community comprising novel uncultured bacterial lineages.</title>
        <authorList>
            <person name="Kadnikov V.V."/>
            <person name="Mardanov A.V."/>
            <person name="Beletsky A.V."/>
            <person name="Banks D."/>
            <person name="Pimenov N.V."/>
            <person name="Frank Y.A."/>
            <person name="Karnachuk O.V."/>
            <person name="Ravin N.V."/>
        </authorList>
    </citation>
    <scope>NUCLEOTIDE SEQUENCE [LARGE SCALE GENOMIC DNA]</scope>
    <source>
        <strain evidence="3">BY5</strain>
    </source>
</reference>
<keyword evidence="2" id="KW-0472">Membrane</keyword>
<protein>
    <recommendedName>
        <fullName evidence="5">ECF transporter S component</fullName>
    </recommendedName>
</protein>